<accession>A0ABU0FBY2</accession>
<dbReference type="Proteomes" id="UP001237448">
    <property type="component" value="Unassembled WGS sequence"/>
</dbReference>
<dbReference type="EMBL" id="JAUSVK010000001">
    <property type="protein sequence ID" value="MDQ0391832.1"/>
    <property type="molecule type" value="Genomic_DNA"/>
</dbReference>
<name>A0ABU0FBY2_9HYPH</name>
<evidence type="ECO:0000313" key="2">
    <source>
        <dbReference type="Proteomes" id="UP001237448"/>
    </source>
</evidence>
<organism evidence="1 2">
    <name type="scientific">Labrys monachus</name>
    <dbReference type="NCBI Taxonomy" id="217067"/>
    <lineage>
        <taxon>Bacteria</taxon>
        <taxon>Pseudomonadati</taxon>
        <taxon>Pseudomonadota</taxon>
        <taxon>Alphaproteobacteria</taxon>
        <taxon>Hyphomicrobiales</taxon>
        <taxon>Xanthobacteraceae</taxon>
        <taxon>Labrys</taxon>
    </lineage>
</organism>
<keyword evidence="2" id="KW-1185">Reference proteome</keyword>
<gene>
    <name evidence="1" type="ORF">J3R73_001624</name>
</gene>
<evidence type="ECO:0000313" key="1">
    <source>
        <dbReference type="EMBL" id="MDQ0391832.1"/>
    </source>
</evidence>
<reference evidence="1 2" key="1">
    <citation type="submission" date="2023-07" db="EMBL/GenBank/DDBJ databases">
        <title>Genomic Encyclopedia of Type Strains, Phase IV (KMG-IV): sequencing the most valuable type-strain genomes for metagenomic binning, comparative biology and taxonomic classification.</title>
        <authorList>
            <person name="Goeker M."/>
        </authorList>
    </citation>
    <scope>NUCLEOTIDE SEQUENCE [LARGE SCALE GENOMIC DNA]</scope>
    <source>
        <strain evidence="1 2">DSM 5896</strain>
    </source>
</reference>
<dbReference type="RefSeq" id="WP_307424783.1">
    <property type="nucleotide sequence ID" value="NZ_JAUSVK010000001.1"/>
</dbReference>
<comment type="caution">
    <text evidence="1">The sequence shown here is derived from an EMBL/GenBank/DDBJ whole genome shotgun (WGS) entry which is preliminary data.</text>
</comment>
<sequence length="260" mass="28366">MWPFRRKTLLDADAAQWHLDNFAWLARSFPGRARPAGGRPIVPGDGCFVTDGETGHALAERLFEQVQRYGGFAGSGIVLVADDGLPPDGAGPFPIVHGKHAVGTYSWGGRIGTVADNRPRISYASKLLADPQSFIATMAHELAHHLLRAPTAEPPPIDEDEDEHLTDLAAVYLGFGVFLANSAFTMRTLPDGWSYSRQGYLPEQDLVFTTAIHLAVTRSDPAPAKRYLKPHLALMLQTAMDDLKPRSREIAAMRASDPMA</sequence>
<proteinExistence type="predicted"/>
<protein>
    <submittedName>
        <fullName evidence="1">Uncharacterized protein</fullName>
    </submittedName>
</protein>